<sequence>MKIVDGKVQWAGLEAGCRNISTIELIRYLQKVDSGSGDYVQDRQEWQQEYTVDMLLGAVDQG</sequence>
<dbReference type="EMBL" id="CP159373">
    <property type="protein sequence ID" value="XCN71043.1"/>
    <property type="molecule type" value="Genomic_DNA"/>
</dbReference>
<proteinExistence type="predicted"/>
<dbReference type="AlphaFoldDB" id="A0AAU8LQ63"/>
<evidence type="ECO:0000313" key="1">
    <source>
        <dbReference type="EMBL" id="XCN71043.1"/>
    </source>
</evidence>
<organism evidence="1">
    <name type="scientific">Candidatus Electrothrix aestuarii</name>
    <dbReference type="NCBI Taxonomy" id="3062594"/>
    <lineage>
        <taxon>Bacteria</taxon>
        <taxon>Pseudomonadati</taxon>
        <taxon>Thermodesulfobacteriota</taxon>
        <taxon>Desulfobulbia</taxon>
        <taxon>Desulfobulbales</taxon>
        <taxon>Desulfobulbaceae</taxon>
        <taxon>Candidatus Electrothrix</taxon>
    </lineage>
</organism>
<reference evidence="1" key="2">
    <citation type="submission" date="2024-06" db="EMBL/GenBank/DDBJ databases">
        <authorList>
            <person name="Plum-Jensen L.E."/>
            <person name="Schramm A."/>
            <person name="Marshall I.P.G."/>
        </authorList>
    </citation>
    <scope>NUCLEOTIDE SEQUENCE</scope>
    <source>
        <strain evidence="1">Rat1</strain>
    </source>
</reference>
<protein>
    <submittedName>
        <fullName evidence="1">Uncharacterized protein</fullName>
    </submittedName>
</protein>
<accession>A0AAU8LQ63</accession>
<reference evidence="1" key="1">
    <citation type="journal article" date="2024" name="Syst. Appl. Microbiol.">
        <title>First single-strain enrichments of Electrothrix cable bacteria, description of E. aestuarii sp. nov. and E. rattekaaiensis sp. nov., and proposal of a cable bacteria taxonomy following the rules of the SeqCode.</title>
        <authorList>
            <person name="Plum-Jensen L.E."/>
            <person name="Schramm A."/>
            <person name="Marshall I.P.G."/>
        </authorList>
    </citation>
    <scope>NUCLEOTIDE SEQUENCE</scope>
    <source>
        <strain evidence="1">Rat1</strain>
    </source>
</reference>
<dbReference type="KEGG" id="eaj:Q3M24_12000"/>
<name>A0AAU8LQ63_9BACT</name>
<gene>
    <name evidence="1" type="ORF">Q3M24_12000</name>
</gene>